<keyword evidence="4" id="KW-0472">Membrane</keyword>
<dbReference type="RefSeq" id="WP_123824790.1">
    <property type="nucleotide sequence ID" value="NZ_RKMF01000005.1"/>
</dbReference>
<evidence type="ECO:0000256" key="2">
    <source>
        <dbReference type="ARBA" id="ARBA00022692"/>
    </source>
</evidence>
<comment type="subcellular location">
    <subcellularLocation>
        <location evidence="1">Membrane</location>
        <topology evidence="1">Single-pass membrane protein</topology>
    </subcellularLocation>
</comment>
<reference evidence="6 7" key="1">
    <citation type="submission" date="2018-10" db="EMBL/GenBank/DDBJ databases">
        <title>Kocuria sp. M5W7-7, whole genome shotgun sequence.</title>
        <authorList>
            <person name="Tuo L."/>
        </authorList>
    </citation>
    <scope>NUCLEOTIDE SEQUENCE [LARGE SCALE GENOMIC DNA]</scope>
    <source>
        <strain evidence="6 7">M5W7-7</strain>
    </source>
</reference>
<evidence type="ECO:0000256" key="1">
    <source>
        <dbReference type="ARBA" id="ARBA00004167"/>
    </source>
</evidence>
<dbReference type="OrthoDB" id="9774900at2"/>
<dbReference type="SUPFAM" id="SSF55486">
    <property type="entry name" value="Metalloproteases ('zincins'), catalytic domain"/>
    <property type="match status" value="1"/>
</dbReference>
<evidence type="ECO:0000313" key="7">
    <source>
        <dbReference type="Proteomes" id="UP000270616"/>
    </source>
</evidence>
<keyword evidence="7" id="KW-1185">Reference proteome</keyword>
<evidence type="ECO:0000256" key="4">
    <source>
        <dbReference type="ARBA" id="ARBA00023136"/>
    </source>
</evidence>
<name>A0A3N3ZRB5_9MICC</name>
<dbReference type="PANTHER" id="PTHR30168">
    <property type="entry name" value="PUTATIVE MEMBRANE PROTEIN YPFJ"/>
    <property type="match status" value="1"/>
</dbReference>
<feature type="region of interest" description="Disordered" evidence="5">
    <location>
        <begin position="1"/>
        <end position="23"/>
    </location>
</feature>
<dbReference type="GO" id="GO:0016020">
    <property type="term" value="C:membrane"/>
    <property type="evidence" value="ECO:0007669"/>
    <property type="project" value="UniProtKB-SubCell"/>
</dbReference>
<dbReference type="AlphaFoldDB" id="A0A3N3ZRB5"/>
<sequence>MSFEGGGRLDTSRVQTGGSGGGGGRGMVVGGGLGGLLLTIVLGLIFGQPVVGGLDGALNQSTYDEYSTGSGNDAAAQNELAEKCQTSEDANSQTDCRVVATANSLDAMWSTYLPESAGVQYNMPGLVLFSGSEYSPCGTASSATGPFYCPSNQTVYLDSSFYSTLQSDFGAEGGPLAEEYVLAHEFGHHIQYQLGYLGAASQDQQGEDSGAVRVELQADCYAGVWANRASSDDFTGGVNLEKLTEDDLRSALSTAEAIGDDHIQQTTSGRVNPEAFTHGTSDQRVAWFMAGSNDGDIAKCDTFSAGNLDDPASIRG</sequence>
<organism evidence="6 7">
    <name type="scientific">Kocuria soli</name>
    <dbReference type="NCBI Taxonomy" id="2485125"/>
    <lineage>
        <taxon>Bacteria</taxon>
        <taxon>Bacillati</taxon>
        <taxon>Actinomycetota</taxon>
        <taxon>Actinomycetes</taxon>
        <taxon>Micrococcales</taxon>
        <taxon>Micrococcaceae</taxon>
        <taxon>Kocuria</taxon>
    </lineage>
</organism>
<accession>A0A3N3ZRB5</accession>
<proteinExistence type="predicted"/>
<evidence type="ECO:0000256" key="3">
    <source>
        <dbReference type="ARBA" id="ARBA00022989"/>
    </source>
</evidence>
<dbReference type="InterPro" id="IPR007343">
    <property type="entry name" value="Uncharacterised_pept_Zn_put"/>
</dbReference>
<keyword evidence="2" id="KW-0812">Transmembrane</keyword>
<keyword evidence="3" id="KW-1133">Transmembrane helix</keyword>
<evidence type="ECO:0000313" key="6">
    <source>
        <dbReference type="EMBL" id="ROZ63795.1"/>
    </source>
</evidence>
<protein>
    <submittedName>
        <fullName evidence="6">Neutral zinc metallopeptidase</fullName>
    </submittedName>
</protein>
<dbReference type="EMBL" id="RKMF01000005">
    <property type="protein sequence ID" value="ROZ63795.1"/>
    <property type="molecule type" value="Genomic_DNA"/>
</dbReference>
<dbReference type="Pfam" id="PF04228">
    <property type="entry name" value="Zn_peptidase"/>
    <property type="match status" value="1"/>
</dbReference>
<dbReference type="PANTHER" id="PTHR30168:SF0">
    <property type="entry name" value="INNER MEMBRANE PROTEIN"/>
    <property type="match status" value="1"/>
</dbReference>
<evidence type="ECO:0000256" key="5">
    <source>
        <dbReference type="SAM" id="MobiDB-lite"/>
    </source>
</evidence>
<comment type="caution">
    <text evidence="6">The sequence shown here is derived from an EMBL/GenBank/DDBJ whole genome shotgun (WGS) entry which is preliminary data.</text>
</comment>
<dbReference type="Proteomes" id="UP000270616">
    <property type="component" value="Unassembled WGS sequence"/>
</dbReference>
<gene>
    <name evidence="6" type="ORF">EDL96_05480</name>
</gene>